<evidence type="ECO:0000313" key="4">
    <source>
        <dbReference type="Proteomes" id="UP001286313"/>
    </source>
</evidence>
<reference evidence="3" key="1">
    <citation type="submission" date="2023-10" db="EMBL/GenBank/DDBJ databases">
        <title>Genome assemblies of two species of porcelain crab, Petrolisthes cinctipes and Petrolisthes manimaculis (Anomura: Porcellanidae).</title>
        <authorList>
            <person name="Angst P."/>
        </authorList>
    </citation>
    <scope>NUCLEOTIDE SEQUENCE</scope>
    <source>
        <strain evidence="3">PB745_01</strain>
        <tissue evidence="3">Gill</tissue>
    </source>
</reference>
<feature type="region of interest" description="Disordered" evidence="2">
    <location>
        <begin position="78"/>
        <end position="104"/>
    </location>
</feature>
<protein>
    <submittedName>
        <fullName evidence="3">Uncharacterized protein</fullName>
    </submittedName>
</protein>
<feature type="compositionally biased region" description="Polar residues" evidence="2">
    <location>
        <begin position="92"/>
        <end position="104"/>
    </location>
</feature>
<evidence type="ECO:0000256" key="2">
    <source>
        <dbReference type="SAM" id="MobiDB-lite"/>
    </source>
</evidence>
<keyword evidence="4" id="KW-1185">Reference proteome</keyword>
<gene>
    <name evidence="3" type="ORF">Pcinc_023931</name>
</gene>
<dbReference type="Proteomes" id="UP001286313">
    <property type="component" value="Unassembled WGS sequence"/>
</dbReference>
<dbReference type="AlphaFoldDB" id="A0AAE1FCL1"/>
<evidence type="ECO:0000256" key="1">
    <source>
        <dbReference type="SAM" id="Coils"/>
    </source>
</evidence>
<dbReference type="EMBL" id="JAWQEG010002593">
    <property type="protein sequence ID" value="KAK3870905.1"/>
    <property type="molecule type" value="Genomic_DNA"/>
</dbReference>
<name>A0AAE1FCL1_PETCI</name>
<accession>A0AAE1FCL1</accession>
<proteinExistence type="predicted"/>
<sequence>MTGDDVGKFVLQQQAIEREERAAEREERVRAVERECEERVRAAELEGKQRECEEKLQLAKLEANKEIKLFRIAAQVSSSRPTPDDSVGQLLPSGSNSTAKGNSSVIRCHNSGEEGHIRPRCPKSPRALKDGTASQPHKAHVADYLRRVDVFPVLRCYLRRPYFVGWTDVLRAPIKFATALVRNVRGVLTPTEINDLKTPPRDVLHVSTDGSASLPRVCEDLASSENQPTFAKSACLASLDSPDLISSIPVQSGLQVGAVQSRSRKMKNRHPLVLLALQPLSMTPDKFSQLQAYCVFLGDRRDKATSKVICQTRNGATF</sequence>
<organism evidence="3 4">
    <name type="scientific">Petrolisthes cinctipes</name>
    <name type="common">Flat porcelain crab</name>
    <dbReference type="NCBI Taxonomy" id="88211"/>
    <lineage>
        <taxon>Eukaryota</taxon>
        <taxon>Metazoa</taxon>
        <taxon>Ecdysozoa</taxon>
        <taxon>Arthropoda</taxon>
        <taxon>Crustacea</taxon>
        <taxon>Multicrustacea</taxon>
        <taxon>Malacostraca</taxon>
        <taxon>Eumalacostraca</taxon>
        <taxon>Eucarida</taxon>
        <taxon>Decapoda</taxon>
        <taxon>Pleocyemata</taxon>
        <taxon>Anomura</taxon>
        <taxon>Galatheoidea</taxon>
        <taxon>Porcellanidae</taxon>
        <taxon>Petrolisthes</taxon>
    </lineage>
</organism>
<comment type="caution">
    <text evidence="3">The sequence shown here is derived from an EMBL/GenBank/DDBJ whole genome shotgun (WGS) entry which is preliminary data.</text>
</comment>
<keyword evidence="1" id="KW-0175">Coiled coil</keyword>
<feature type="coiled-coil region" evidence="1">
    <location>
        <begin position="15"/>
        <end position="62"/>
    </location>
</feature>
<evidence type="ECO:0000313" key="3">
    <source>
        <dbReference type="EMBL" id="KAK3870905.1"/>
    </source>
</evidence>